<reference evidence="2 3" key="1">
    <citation type="submission" date="2020-07" db="EMBL/GenBank/DDBJ databases">
        <title>Transfer of Campylobacter canadensis to the novel genus Avispirillum gen. nov., that also includes two novel species recovered from migratory waterfowl: Avispirillum anseris sp. nov. and Avispirillum brantae sp. nov.</title>
        <authorList>
            <person name="Miller W.G."/>
            <person name="Chapman M.H."/>
            <person name="Yee E."/>
            <person name="Inglis G.D."/>
        </authorList>
    </citation>
    <scope>NUCLEOTIDE SEQUENCE [LARGE SCALE GENOMIC DNA]</scope>
    <source>
        <strain evidence="2 3">L283</strain>
    </source>
</reference>
<dbReference type="EMBL" id="JACGBB010000009">
    <property type="protein sequence ID" value="MBZ7987465.1"/>
    <property type="molecule type" value="Genomic_DNA"/>
</dbReference>
<evidence type="ECO:0000313" key="2">
    <source>
        <dbReference type="EMBL" id="MBZ7987465.1"/>
    </source>
</evidence>
<sequence>MKKILFLCIYSIFLNAYSIVSIDKDYAYVQKNPEAKINSSGIIVKNFQNNKYIINNFIVVDNSSEFTKIKLLKSKNNINKFMPSIDAKAQVDDEVVFDYLSKNAILLAKNQKDYMQITSMLSSKFDFINPDLLAAYLQINKKELPSINDLEEFCSLYALNSIIFELSNKIKIIDCISLKKVDEIDFLNDYNSNINFYSNISKELKKENFNSYYEKLMQKME</sequence>
<dbReference type="RefSeq" id="WP_172233507.1">
    <property type="nucleotide sequence ID" value="NZ_CP035946.1"/>
</dbReference>
<gene>
    <name evidence="2" type="ORF">AVCANL283_05040</name>
</gene>
<proteinExistence type="predicted"/>
<dbReference type="Pfam" id="PF15436">
    <property type="entry name" value="PGBA_N"/>
    <property type="match status" value="1"/>
</dbReference>
<protein>
    <submittedName>
        <fullName evidence="2">Plasminogen-binding N-terminal domain-containing protein</fullName>
    </submittedName>
</protein>
<feature type="domain" description="Plasminogen-binding protein PgbA N-terminal" evidence="1">
    <location>
        <begin position="18"/>
        <end position="209"/>
    </location>
</feature>
<accession>A0ABS7WRT1</accession>
<dbReference type="InterPro" id="IPR029276">
    <property type="entry name" value="PgbA_N"/>
</dbReference>
<dbReference type="Proteomes" id="UP000786183">
    <property type="component" value="Unassembled WGS sequence"/>
</dbReference>
<keyword evidence="3" id="KW-1185">Reference proteome</keyword>
<name>A0ABS7WRT1_9BACT</name>
<evidence type="ECO:0000259" key="1">
    <source>
        <dbReference type="Pfam" id="PF15436"/>
    </source>
</evidence>
<organism evidence="2 3">
    <name type="scientific">Campylobacter canadensis</name>
    <dbReference type="NCBI Taxonomy" id="449520"/>
    <lineage>
        <taxon>Bacteria</taxon>
        <taxon>Pseudomonadati</taxon>
        <taxon>Campylobacterota</taxon>
        <taxon>Epsilonproteobacteria</taxon>
        <taxon>Campylobacterales</taxon>
        <taxon>Campylobacteraceae</taxon>
        <taxon>Campylobacter</taxon>
    </lineage>
</organism>
<comment type="caution">
    <text evidence="2">The sequence shown here is derived from an EMBL/GenBank/DDBJ whole genome shotgun (WGS) entry which is preliminary data.</text>
</comment>
<evidence type="ECO:0000313" key="3">
    <source>
        <dbReference type="Proteomes" id="UP000786183"/>
    </source>
</evidence>